<proteinExistence type="predicted"/>
<gene>
    <name evidence="2" type="ORF">ATL17_1703</name>
</gene>
<reference evidence="2 3" key="1">
    <citation type="submission" date="2019-03" db="EMBL/GenBank/DDBJ databases">
        <title>Genomic Encyclopedia of Type Strains, Phase III (KMG-III): the genomes of soil and plant-associated and newly described type strains.</title>
        <authorList>
            <person name="Whitman W."/>
        </authorList>
    </citation>
    <scope>NUCLEOTIDE SEQUENCE [LARGE SCALE GENOMIC DNA]</scope>
    <source>
        <strain evidence="2 3">CGMCC 1.7002</strain>
    </source>
</reference>
<feature type="domain" description="Immunity MXAN-0049 protein" evidence="1">
    <location>
        <begin position="59"/>
        <end position="210"/>
    </location>
</feature>
<evidence type="ECO:0000259" key="1">
    <source>
        <dbReference type="Pfam" id="PF07791"/>
    </source>
</evidence>
<evidence type="ECO:0000313" key="3">
    <source>
        <dbReference type="Proteomes" id="UP000295391"/>
    </source>
</evidence>
<dbReference type="OrthoDB" id="8660107at2"/>
<dbReference type="EMBL" id="SNYR01000002">
    <property type="protein sequence ID" value="TDQ63696.1"/>
    <property type="molecule type" value="Genomic_DNA"/>
</dbReference>
<keyword evidence="3" id="KW-1185">Reference proteome</keyword>
<name>A0A4R6VNB5_9HYPH</name>
<organism evidence="2 3">
    <name type="scientific">Maritalea mobilis</name>
    <dbReference type="NCBI Taxonomy" id="483324"/>
    <lineage>
        <taxon>Bacteria</taxon>
        <taxon>Pseudomonadati</taxon>
        <taxon>Pseudomonadota</taxon>
        <taxon>Alphaproteobacteria</taxon>
        <taxon>Hyphomicrobiales</taxon>
        <taxon>Devosiaceae</taxon>
        <taxon>Maritalea</taxon>
    </lineage>
</organism>
<evidence type="ECO:0000313" key="2">
    <source>
        <dbReference type="EMBL" id="TDQ63696.1"/>
    </source>
</evidence>
<dbReference type="Pfam" id="PF07791">
    <property type="entry name" value="Imm11"/>
    <property type="match status" value="1"/>
</dbReference>
<dbReference type="RefSeq" id="WP_133572363.1">
    <property type="nucleotide sequence ID" value="NZ_SNYR01000002.1"/>
</dbReference>
<accession>A0A4R6VNB5</accession>
<dbReference type="InterPro" id="IPR012433">
    <property type="entry name" value="Imm11"/>
</dbReference>
<sequence>MPVYTISSDRSYDEATGNYGFANETLDGDFKGAFPIGIDFDPGVKAALLDDGMVIHQSAEYQGLPVDMSGLPKRVRWGGGKRDLGDLQITADHFLVSPKLRDVIEKLEPEVHQFQPAEIIWEKDDSHAADFFWFNPCNRVDGIDQTHSTTELNENTGTWRYDGGEFVVNLDQVAGYHVWIDKRASFATVWVSEEFYKATEEAGIKGIRFGAHEAV</sequence>
<dbReference type="AlphaFoldDB" id="A0A4R6VNB5"/>
<dbReference type="Proteomes" id="UP000295391">
    <property type="component" value="Unassembled WGS sequence"/>
</dbReference>
<protein>
    <recommendedName>
        <fullName evidence="1">Immunity MXAN-0049 protein domain-containing protein</fullName>
    </recommendedName>
</protein>
<comment type="caution">
    <text evidence="2">The sequence shown here is derived from an EMBL/GenBank/DDBJ whole genome shotgun (WGS) entry which is preliminary data.</text>
</comment>